<dbReference type="InterPro" id="IPR029033">
    <property type="entry name" value="His_PPase_superfam"/>
</dbReference>
<name>A0A0V1CZ33_TRIBR</name>
<dbReference type="STRING" id="45882.A0A0V1CZ33"/>
<evidence type="ECO:0000313" key="2">
    <source>
        <dbReference type="EMBL" id="KRY54497.1"/>
    </source>
</evidence>
<gene>
    <name evidence="2" type="ORF">T03_9110</name>
</gene>
<sequence>MEEIDLKNFETLAYWWQTIPIVWFILVEEDNLIPPPTTEEEGKIEYIFSGPLLTTIESRSLEIGTMTSNAKAHVSSVISAPNIQCVAAANTFIKGYERNLTFGEQAMNIKIESGLSKAPIAFRLHKEFQLFAAESGYNVDGAYKTFAQCSQDSSSSSSESLERRIVATVENIVKNVPISVGSTVVVFVDSSLKSILQRLGLKEEGPMEKRTSSSKAPAENKQEDENKNRINGIYIYILNNENQPNYTIKKLLKLTGSMLSCDLSTFDSWSVRWDVTRELWFILVEEDVLPFLRLSAARNQENVKESEFPSMTESRSRAMGTASQNARFNITDVFSAPSFTCVTAAENFIEGFERGRNDGRNNLTIKVDGGFSQSVDGYYWQKQFRSLAVQRGYRVDEAFESSIKRPGSSIFDPYVNLQWRINAAVESLRTKHSVAMNEMIVVFVEKSLESVLKEAFVGLNAAFKIHVSSVGISVLTPQIEK</sequence>
<keyword evidence="3" id="KW-1185">Reference proteome</keyword>
<dbReference type="EMBL" id="JYDI01000069">
    <property type="protein sequence ID" value="KRY54497.1"/>
    <property type="molecule type" value="Genomic_DNA"/>
</dbReference>
<dbReference type="Proteomes" id="UP000054653">
    <property type="component" value="Unassembled WGS sequence"/>
</dbReference>
<evidence type="ECO:0000256" key="1">
    <source>
        <dbReference type="SAM" id="MobiDB-lite"/>
    </source>
</evidence>
<proteinExistence type="predicted"/>
<dbReference type="AlphaFoldDB" id="A0A0V1CZ33"/>
<accession>A0A0V1CZ33</accession>
<organism evidence="2 3">
    <name type="scientific">Trichinella britovi</name>
    <name type="common">Parasitic roundworm</name>
    <dbReference type="NCBI Taxonomy" id="45882"/>
    <lineage>
        <taxon>Eukaryota</taxon>
        <taxon>Metazoa</taxon>
        <taxon>Ecdysozoa</taxon>
        <taxon>Nematoda</taxon>
        <taxon>Enoplea</taxon>
        <taxon>Dorylaimia</taxon>
        <taxon>Trichinellida</taxon>
        <taxon>Trichinellidae</taxon>
        <taxon>Trichinella</taxon>
    </lineage>
</organism>
<comment type="caution">
    <text evidence="2">The sequence shown here is derived from an EMBL/GenBank/DDBJ whole genome shotgun (WGS) entry which is preliminary data.</text>
</comment>
<feature type="region of interest" description="Disordered" evidence="1">
    <location>
        <begin position="204"/>
        <end position="224"/>
    </location>
</feature>
<dbReference type="Gene3D" id="3.40.50.1240">
    <property type="entry name" value="Phosphoglycerate mutase-like"/>
    <property type="match status" value="2"/>
</dbReference>
<dbReference type="GO" id="GO:0016791">
    <property type="term" value="F:phosphatase activity"/>
    <property type="evidence" value="ECO:0007669"/>
    <property type="project" value="UniProtKB-ARBA"/>
</dbReference>
<reference evidence="2 3" key="1">
    <citation type="submission" date="2015-01" db="EMBL/GenBank/DDBJ databases">
        <title>Evolution of Trichinella species and genotypes.</title>
        <authorList>
            <person name="Korhonen P.K."/>
            <person name="Edoardo P."/>
            <person name="Giuseppe L.R."/>
            <person name="Gasser R.B."/>
        </authorList>
    </citation>
    <scope>NUCLEOTIDE SEQUENCE [LARGE SCALE GENOMIC DNA]</scope>
    <source>
        <strain evidence="2">ISS120</strain>
    </source>
</reference>
<protein>
    <submittedName>
        <fullName evidence="2">Uncharacterized protein</fullName>
    </submittedName>
</protein>
<evidence type="ECO:0000313" key="3">
    <source>
        <dbReference type="Proteomes" id="UP000054653"/>
    </source>
</evidence>